<dbReference type="AlphaFoldDB" id="B8CHN5"/>
<name>B8CHN5_SHEPW</name>
<keyword evidence="6" id="KW-0238">DNA-binding</keyword>
<evidence type="ECO:0000256" key="1">
    <source>
        <dbReference type="ARBA" id="ARBA00008136"/>
    </source>
</evidence>
<evidence type="ECO:0000256" key="6">
    <source>
        <dbReference type="ARBA" id="ARBA00023125"/>
    </source>
</evidence>
<evidence type="ECO:0000256" key="3">
    <source>
        <dbReference type="ARBA" id="ARBA00022763"/>
    </source>
</evidence>
<evidence type="ECO:0000313" key="9">
    <source>
        <dbReference type="EMBL" id="ACJ27161.1"/>
    </source>
</evidence>
<reference evidence="9 10" key="1">
    <citation type="journal article" date="2008" name="PLoS ONE">
        <title>Environmental adaptation: genomic analysis of the piezotolerant and psychrotolerant deep-sea iron reducing bacterium Shewanella piezotolerans WP3.</title>
        <authorList>
            <person name="Wang F."/>
            <person name="Wang J."/>
            <person name="Jian H."/>
            <person name="Zhang B."/>
            <person name="Li S."/>
            <person name="Wang F."/>
            <person name="Zeng X."/>
            <person name="Gao L."/>
            <person name="Bartlett D.H."/>
            <person name="Yu J."/>
            <person name="Hu S."/>
            <person name="Xiao X."/>
        </authorList>
    </citation>
    <scope>NUCLEOTIDE SEQUENCE [LARGE SCALE GENOMIC DNA]</scope>
    <source>
        <strain evidence="10">WP3 / JCM 13877</strain>
    </source>
</reference>
<gene>
    <name evidence="9" type="ordered locus">swp_0326</name>
</gene>
<dbReference type="GO" id="GO:0106300">
    <property type="term" value="P:protein-DNA covalent cross-linking repair"/>
    <property type="evidence" value="ECO:0007669"/>
    <property type="project" value="InterPro"/>
</dbReference>
<sequence length="211" mass="24033">MLFSRFKMPTNDISIVREHNGERFLQTASWWLLQQTTYDGFKPSRFTSFNTRYDKLNQPNSAGYSAFRESRCIVIAKGFGETEKSDSSTVYHDFIAEDAAIAFGGLFREWQHPRTGESLTSCSIITNAPHPDLMPFHRKASPMILPQDEPTMNAWLNPNNHQVDMFAELLLPALRHDFIAQQIDKPSKYNPIGKPSRLTPNDFLAAQHAGL</sequence>
<dbReference type="InterPro" id="IPR003738">
    <property type="entry name" value="SRAP"/>
</dbReference>
<keyword evidence="3" id="KW-0227">DNA damage</keyword>
<dbReference type="PANTHER" id="PTHR13604">
    <property type="entry name" value="DC12-RELATED"/>
    <property type="match status" value="1"/>
</dbReference>
<dbReference type="InterPro" id="IPR036590">
    <property type="entry name" value="SRAP-like"/>
</dbReference>
<organism evidence="9 10">
    <name type="scientific">Shewanella piezotolerans (strain WP3 / JCM 13877)</name>
    <dbReference type="NCBI Taxonomy" id="225849"/>
    <lineage>
        <taxon>Bacteria</taxon>
        <taxon>Pseudomonadati</taxon>
        <taxon>Pseudomonadota</taxon>
        <taxon>Gammaproteobacteria</taxon>
        <taxon>Alteromonadales</taxon>
        <taxon>Shewanellaceae</taxon>
        <taxon>Shewanella</taxon>
    </lineage>
</organism>
<dbReference type="GO" id="GO:0008233">
    <property type="term" value="F:peptidase activity"/>
    <property type="evidence" value="ECO:0007669"/>
    <property type="project" value="UniProtKB-KW"/>
</dbReference>
<dbReference type="PANTHER" id="PTHR13604:SF0">
    <property type="entry name" value="ABASIC SITE PROCESSING PROTEIN HMCES"/>
    <property type="match status" value="1"/>
</dbReference>
<dbReference type="Gene3D" id="3.90.1680.10">
    <property type="entry name" value="SOS response associated peptidase-like"/>
    <property type="match status" value="1"/>
</dbReference>
<accession>B8CHN5</accession>
<dbReference type="eggNOG" id="COG2135">
    <property type="taxonomic scope" value="Bacteria"/>
</dbReference>
<dbReference type="STRING" id="225849.swp_0326"/>
<evidence type="ECO:0000256" key="8">
    <source>
        <dbReference type="RuleBase" id="RU364100"/>
    </source>
</evidence>
<dbReference type="Proteomes" id="UP000000753">
    <property type="component" value="Chromosome"/>
</dbReference>
<evidence type="ECO:0000256" key="4">
    <source>
        <dbReference type="ARBA" id="ARBA00022801"/>
    </source>
</evidence>
<dbReference type="KEGG" id="swp:swp_0326"/>
<dbReference type="GO" id="GO:0016829">
    <property type="term" value="F:lyase activity"/>
    <property type="evidence" value="ECO:0007669"/>
    <property type="project" value="UniProtKB-KW"/>
</dbReference>
<keyword evidence="10" id="KW-1185">Reference proteome</keyword>
<dbReference type="GO" id="GO:0003697">
    <property type="term" value="F:single-stranded DNA binding"/>
    <property type="evidence" value="ECO:0007669"/>
    <property type="project" value="InterPro"/>
</dbReference>
<evidence type="ECO:0000256" key="2">
    <source>
        <dbReference type="ARBA" id="ARBA00022670"/>
    </source>
</evidence>
<evidence type="ECO:0000256" key="7">
    <source>
        <dbReference type="ARBA" id="ARBA00023239"/>
    </source>
</evidence>
<comment type="similarity">
    <text evidence="1 8">Belongs to the SOS response-associated peptidase family.</text>
</comment>
<dbReference type="GO" id="GO:0006508">
    <property type="term" value="P:proteolysis"/>
    <property type="evidence" value="ECO:0007669"/>
    <property type="project" value="UniProtKB-KW"/>
</dbReference>
<protein>
    <recommendedName>
        <fullName evidence="8">Abasic site processing protein</fullName>
        <ecNumber evidence="8">3.4.-.-</ecNumber>
    </recommendedName>
</protein>
<proteinExistence type="inferred from homology"/>
<dbReference type="EC" id="3.4.-.-" evidence="8"/>
<dbReference type="Pfam" id="PF02586">
    <property type="entry name" value="SRAP"/>
    <property type="match status" value="1"/>
</dbReference>
<keyword evidence="7" id="KW-0456">Lyase</keyword>
<dbReference type="HOGENOM" id="CLU_1178864_0_0_6"/>
<keyword evidence="4 8" id="KW-0378">Hydrolase</keyword>
<evidence type="ECO:0000313" key="10">
    <source>
        <dbReference type="Proteomes" id="UP000000753"/>
    </source>
</evidence>
<evidence type="ECO:0000256" key="5">
    <source>
        <dbReference type="ARBA" id="ARBA00023124"/>
    </source>
</evidence>
<dbReference type="SUPFAM" id="SSF143081">
    <property type="entry name" value="BB1717-like"/>
    <property type="match status" value="1"/>
</dbReference>
<keyword evidence="2 8" id="KW-0645">Protease</keyword>
<dbReference type="EMBL" id="CP000472">
    <property type="protein sequence ID" value="ACJ27161.1"/>
    <property type="molecule type" value="Genomic_DNA"/>
</dbReference>
<keyword evidence="5" id="KW-0190">Covalent protein-DNA linkage</keyword>